<dbReference type="EMBL" id="QTQX01000031">
    <property type="protein sequence ID" value="RQT18943.1"/>
    <property type="molecule type" value="Genomic_DNA"/>
</dbReference>
<proteinExistence type="predicted"/>
<organism evidence="1 2">
    <name type="scientific">Burkholderia contaminans</name>
    <dbReference type="NCBI Taxonomy" id="488447"/>
    <lineage>
        <taxon>Bacteria</taxon>
        <taxon>Pseudomonadati</taxon>
        <taxon>Pseudomonadota</taxon>
        <taxon>Betaproteobacteria</taxon>
        <taxon>Burkholderiales</taxon>
        <taxon>Burkholderiaceae</taxon>
        <taxon>Burkholderia</taxon>
        <taxon>Burkholderia cepacia complex</taxon>
    </lineage>
</organism>
<dbReference type="AlphaFoldDB" id="A0A3N8RKU1"/>
<sequence>MLAAGGLGGYVAPWMVGVLKDAAHSYAPGMLATSVSLALDALLTWGLAVHTRHGSSALTIGARPLSR</sequence>
<accession>A0A3N8RKU1</accession>
<dbReference type="Proteomes" id="UP000269271">
    <property type="component" value="Unassembled WGS sequence"/>
</dbReference>
<name>A0A3N8RKU1_9BURK</name>
<gene>
    <name evidence="1" type="ORF">DF037_34345</name>
</gene>
<evidence type="ECO:0000313" key="1">
    <source>
        <dbReference type="EMBL" id="RQT18943.1"/>
    </source>
</evidence>
<comment type="caution">
    <text evidence="1">The sequence shown here is derived from an EMBL/GenBank/DDBJ whole genome shotgun (WGS) entry which is preliminary data.</text>
</comment>
<evidence type="ECO:0000313" key="2">
    <source>
        <dbReference type="Proteomes" id="UP000269271"/>
    </source>
</evidence>
<reference evidence="1 2" key="1">
    <citation type="submission" date="2018-08" db="EMBL/GenBank/DDBJ databases">
        <title>Comparative analysis of Burkholderia isolates from Puerto Rico.</title>
        <authorList>
            <person name="Hall C."/>
            <person name="Sahl J."/>
            <person name="Wagner D."/>
        </authorList>
    </citation>
    <scope>NUCLEOTIDE SEQUENCE [LARGE SCALE GENOMIC DNA]</scope>
    <source>
        <strain evidence="1 2">Bp9001</strain>
    </source>
</reference>
<protein>
    <submittedName>
        <fullName evidence="1">Uncharacterized protein</fullName>
    </submittedName>
</protein>
<dbReference type="KEGG" id="bcon:NL30_35815"/>